<dbReference type="GO" id="GO:0016787">
    <property type="term" value="F:hydrolase activity"/>
    <property type="evidence" value="ECO:0007669"/>
    <property type="project" value="UniProtKB-KW"/>
</dbReference>
<dbReference type="STRING" id="551990.SAMN05192550_2260"/>
<keyword evidence="2" id="KW-0378">Hydrolase</keyword>
<dbReference type="InterPro" id="IPR032719">
    <property type="entry name" value="WbsX"/>
</dbReference>
<evidence type="ECO:0000313" key="3">
    <source>
        <dbReference type="EMBL" id="SDJ53168.1"/>
    </source>
</evidence>
<dbReference type="Proteomes" id="UP000321579">
    <property type="component" value="Unassembled WGS sequence"/>
</dbReference>
<reference evidence="3 5" key="3">
    <citation type="submission" date="2016-10" db="EMBL/GenBank/DDBJ databases">
        <authorList>
            <person name="Varghese N."/>
            <person name="Submissions S."/>
        </authorList>
    </citation>
    <scope>NUCLEOTIDE SEQUENCE [LARGE SCALE GENOMIC DNA]</scope>
    <source>
        <strain evidence="3 5">Gm-149</strain>
    </source>
</reference>
<dbReference type="OrthoDB" id="9816424at2"/>
<reference evidence="2" key="2">
    <citation type="submission" date="2016-03" db="EMBL/GenBank/DDBJ databases">
        <authorList>
            <person name="Ploux O."/>
        </authorList>
    </citation>
    <scope>NUCLEOTIDE SEQUENCE</scope>
    <source>
        <strain evidence="2">NBRC 105008</strain>
    </source>
</reference>
<proteinExistence type="predicted"/>
<evidence type="ECO:0000313" key="6">
    <source>
        <dbReference type="Proteomes" id="UP000321579"/>
    </source>
</evidence>
<dbReference type="Gene3D" id="3.20.20.80">
    <property type="entry name" value="Glycosidases"/>
    <property type="match status" value="1"/>
</dbReference>
<dbReference type="AlphaFoldDB" id="A0A1B9DH89"/>
<evidence type="ECO:0000313" key="5">
    <source>
        <dbReference type="Proteomes" id="UP000182367"/>
    </source>
</evidence>
<comment type="caution">
    <text evidence="2">The sequence shown here is derived from an EMBL/GenBank/DDBJ whole genome shotgun (WGS) entry which is preliminary data.</text>
</comment>
<name>A0A1B9DH89_9FLAO</name>
<dbReference type="EMBL" id="BJVF01000012">
    <property type="protein sequence ID" value="GEL12389.1"/>
    <property type="molecule type" value="Genomic_DNA"/>
</dbReference>
<accession>A0A1B9DH89</accession>
<keyword evidence="5" id="KW-1185">Reference proteome</keyword>
<sequence>MNQIKPIAIYLPQFHPISENDKWWGKGFTEWTNVVKAKPRFEGHYQPHLPADLGFYDLRLEEARLTQEAMAKQYGIHGFCYYHYWFNGKRVLHEPLDRKMKNPKEDLPFMLCWANENWTRAWDGGIEDVLLQQNYSADDDREHIKFLLSYFKDERYIKVEGKPVFIFYKPDLFPDMASTIAIFREEARKENIELYLGCFERWIGWNKEKMQEYDFDAIIEFQPLSRTMRLYKEYLKKRKQTILKRLEIKFRKKLKWESKPSEKDFLVDYERFVDFDLQCNNRGVYPCITPMWDNTSRRVGQKATMLVNSTPELFKYWYQNKIKAENFKGLDEKFIFINAWNEWAEGNHLEPCQKWGKAYLKAII</sequence>
<dbReference type="CDD" id="cd11579">
    <property type="entry name" value="Glyco_tran_WbsX"/>
    <property type="match status" value="1"/>
</dbReference>
<evidence type="ECO:0000313" key="2">
    <source>
        <dbReference type="EMBL" id="OCB69061.1"/>
    </source>
</evidence>
<organism evidence="2 4">
    <name type="scientific">Flavobacterium glycines</name>
    <dbReference type="NCBI Taxonomy" id="551990"/>
    <lineage>
        <taxon>Bacteria</taxon>
        <taxon>Pseudomonadati</taxon>
        <taxon>Bacteroidota</taxon>
        <taxon>Flavobacteriia</taxon>
        <taxon>Flavobacteriales</taxon>
        <taxon>Flavobacteriaceae</taxon>
        <taxon>Flavobacterium</taxon>
    </lineage>
</organism>
<reference evidence="4" key="1">
    <citation type="submission" date="2016-03" db="EMBL/GenBank/DDBJ databases">
        <title>Draft genome sequence of Paenibacillus glacialis DSM 22343.</title>
        <authorList>
            <person name="Shin S.-K."/>
            <person name="Yi H."/>
        </authorList>
    </citation>
    <scope>NUCLEOTIDE SEQUENCE [LARGE SCALE GENOMIC DNA]</scope>
    <source>
        <strain evidence="4">NBRC 105008</strain>
    </source>
</reference>
<dbReference type="PANTHER" id="PTHR41244">
    <property type="entry name" value="RHAMNAN SYNTHESIS F"/>
    <property type="match status" value="1"/>
</dbReference>
<dbReference type="Proteomes" id="UP000182367">
    <property type="component" value="Unassembled WGS sequence"/>
</dbReference>
<evidence type="ECO:0000313" key="4">
    <source>
        <dbReference type="Proteomes" id="UP000093226"/>
    </source>
</evidence>
<dbReference type="Proteomes" id="UP000093226">
    <property type="component" value="Unassembled WGS sequence"/>
</dbReference>
<reference evidence="1 6" key="4">
    <citation type="submission" date="2019-07" db="EMBL/GenBank/DDBJ databases">
        <title>Whole genome shotgun sequence of Flavobacterium glycines NBRC 105008.</title>
        <authorList>
            <person name="Hosoyama A."/>
            <person name="Uohara A."/>
            <person name="Ohji S."/>
            <person name="Ichikawa N."/>
        </authorList>
    </citation>
    <scope>NUCLEOTIDE SEQUENCE [LARGE SCALE GENOMIC DNA]</scope>
    <source>
        <strain evidence="1 6">NBRC 105008</strain>
    </source>
</reference>
<evidence type="ECO:0000313" key="1">
    <source>
        <dbReference type="EMBL" id="GEL12389.1"/>
    </source>
</evidence>
<dbReference type="RefSeq" id="WP_066329280.1">
    <property type="nucleotide sequence ID" value="NZ_BJVF01000012.1"/>
</dbReference>
<dbReference type="EMBL" id="LVEO01000026">
    <property type="protein sequence ID" value="OCB69061.1"/>
    <property type="molecule type" value="Genomic_DNA"/>
</dbReference>
<dbReference type="Pfam" id="PF14307">
    <property type="entry name" value="Glyco_tran_WbsX"/>
    <property type="match status" value="1"/>
</dbReference>
<dbReference type="PANTHER" id="PTHR41244:SF1">
    <property type="entry name" value="GLYCOSYLTRANSFERASE"/>
    <property type="match status" value="1"/>
</dbReference>
<gene>
    <name evidence="2" type="ORF">FBGL_13575</name>
    <name evidence="1" type="ORF">FGL01_31280</name>
    <name evidence="3" type="ORF">SAMN05192550_2260</name>
</gene>
<protein>
    <submittedName>
        <fullName evidence="2">Glycosyl hydrolase</fullName>
    </submittedName>
    <submittedName>
        <fullName evidence="3">Glycosyltransferase WbsX</fullName>
    </submittedName>
</protein>
<dbReference type="EMBL" id="FNEO01000004">
    <property type="protein sequence ID" value="SDJ53168.1"/>
    <property type="molecule type" value="Genomic_DNA"/>
</dbReference>